<reference evidence="11 12" key="1">
    <citation type="journal article" date="2012" name="J. Bacteriol.">
        <title>Complete Genome Sequence of Leptospirillum ferrooxidans Strain C2-3, Isolated from a Fresh Volcanic Ash Deposit on the Island of Miyake, Japan.</title>
        <authorList>
            <person name="Fujimura R."/>
            <person name="Sato Y."/>
            <person name="Nishizawa T."/>
            <person name="Oshima K."/>
            <person name="Kim S.-W."/>
            <person name="Hattori M."/>
            <person name="Kamijo T."/>
            <person name="Ohta H."/>
        </authorList>
    </citation>
    <scope>NUCLEOTIDE SEQUENCE [LARGE SCALE GENOMIC DNA]</scope>
    <source>
        <strain evidence="11 12">C2-3</strain>
    </source>
</reference>
<evidence type="ECO:0000256" key="7">
    <source>
        <dbReference type="ARBA" id="ARBA00022756"/>
    </source>
</evidence>
<comment type="pathway">
    <text evidence="2">Metabolic intermediate metabolism; pimeloyl-CoA biosynthesis; pimeloyl-CoA from pimelate: step 1/1.</text>
</comment>
<dbReference type="EMBL" id="AP012342">
    <property type="protein sequence ID" value="BAM06675.1"/>
    <property type="molecule type" value="Genomic_DNA"/>
</dbReference>
<dbReference type="HOGENOM" id="CLU_076858_0_0_0"/>
<keyword evidence="12" id="KW-1185">Reference proteome</keyword>
<keyword evidence="8" id="KW-0067">ATP-binding</keyword>
<dbReference type="RefSeq" id="WP_014449166.1">
    <property type="nucleotide sequence ID" value="NC_017094.1"/>
</dbReference>
<dbReference type="STRING" id="1162668.LFE_0971"/>
<comment type="catalytic activity">
    <reaction evidence="10">
        <text>heptanedioate + ATP + CoA = 6-carboxyhexanoyl-CoA + AMP + diphosphate</text>
        <dbReference type="Rhea" id="RHEA:14781"/>
        <dbReference type="ChEBI" id="CHEBI:30616"/>
        <dbReference type="ChEBI" id="CHEBI:33019"/>
        <dbReference type="ChEBI" id="CHEBI:36165"/>
        <dbReference type="ChEBI" id="CHEBI:57287"/>
        <dbReference type="ChEBI" id="CHEBI:57360"/>
        <dbReference type="ChEBI" id="CHEBI:456215"/>
        <dbReference type="EC" id="6.2.1.14"/>
    </reaction>
</comment>
<dbReference type="InterPro" id="IPR005499">
    <property type="entry name" value="BioW"/>
</dbReference>
<gene>
    <name evidence="11" type="ordered locus">LFE_0971</name>
</gene>
<protein>
    <recommendedName>
        <fullName evidence="4">6-carboxyhexanoate--CoA ligase</fullName>
        <ecNumber evidence="4">6.2.1.14</ecNumber>
    </recommendedName>
</protein>
<evidence type="ECO:0000256" key="6">
    <source>
        <dbReference type="ARBA" id="ARBA00022741"/>
    </source>
</evidence>
<dbReference type="eggNOG" id="COG1424">
    <property type="taxonomic scope" value="Bacteria"/>
</dbReference>
<keyword evidence="9" id="KW-0460">Magnesium</keyword>
<dbReference type="UniPathway" id="UPA00999">
    <property type="reaction ID" value="UER00351"/>
</dbReference>
<proteinExistence type="predicted"/>
<evidence type="ECO:0000256" key="1">
    <source>
        <dbReference type="ARBA" id="ARBA00001946"/>
    </source>
</evidence>
<dbReference type="GO" id="GO:0009102">
    <property type="term" value="P:biotin biosynthetic process"/>
    <property type="evidence" value="ECO:0007669"/>
    <property type="project" value="UniProtKB-KW"/>
</dbReference>
<evidence type="ECO:0000256" key="2">
    <source>
        <dbReference type="ARBA" id="ARBA00005075"/>
    </source>
</evidence>
<organism evidence="11 12">
    <name type="scientific">Leptospirillum ferrooxidans (strain C2-3)</name>
    <dbReference type="NCBI Taxonomy" id="1162668"/>
    <lineage>
        <taxon>Bacteria</taxon>
        <taxon>Pseudomonadati</taxon>
        <taxon>Nitrospirota</taxon>
        <taxon>Nitrospiria</taxon>
        <taxon>Nitrospirales</taxon>
        <taxon>Nitrospiraceae</taxon>
        <taxon>Leptospirillum</taxon>
    </lineage>
</organism>
<evidence type="ECO:0000313" key="11">
    <source>
        <dbReference type="EMBL" id="BAM06675.1"/>
    </source>
</evidence>
<dbReference type="GO" id="GO:0005524">
    <property type="term" value="F:ATP binding"/>
    <property type="evidence" value="ECO:0007669"/>
    <property type="project" value="UniProtKB-KW"/>
</dbReference>
<keyword evidence="6" id="KW-0547">Nucleotide-binding</keyword>
<comment type="cofactor">
    <cofactor evidence="1">
        <name>Mg(2+)</name>
        <dbReference type="ChEBI" id="CHEBI:18420"/>
    </cofactor>
</comment>
<dbReference type="AlphaFoldDB" id="I0IN26"/>
<evidence type="ECO:0000256" key="9">
    <source>
        <dbReference type="ARBA" id="ARBA00022842"/>
    </source>
</evidence>
<comment type="subunit">
    <text evidence="3">Homodimer.</text>
</comment>
<dbReference type="OrthoDB" id="9792985at2"/>
<keyword evidence="5 11" id="KW-0436">Ligase</keyword>
<name>I0IN26_LEPFC</name>
<sequence length="314" mass="35004">MTESDFSPKRNHIHSESSKEELPERFFNIRMRASLNGKHCSGGEEILLERNLEEGISRLFKRGLGSAPHHLKNDLTISIRVDGVAPEHLQRSQLLPVRQLHSESEETTRSFIRSFLLFSLGKISVDQEKSTQKILDCIDSLLKPTANPLWGAILLSPSGEKIPVPEEGVRTTHIGMEWKTKEELEASAESNGISGRRFPEALMLASKVVAQPLIHLELCISDDPTYTTGYIAAKDIAYIRLPHMKKAGMTGGGRIYLLNRIPDDDELTALIAGLKETSVLFDKMSPISPPQHLEDLLFTCKQELECPPIHSNPG</sequence>
<accession>I0IN26</accession>
<evidence type="ECO:0000256" key="8">
    <source>
        <dbReference type="ARBA" id="ARBA00022840"/>
    </source>
</evidence>
<reference evidence="12" key="2">
    <citation type="submission" date="2012-03" db="EMBL/GenBank/DDBJ databases">
        <title>The complete genome sequence of the pioneer microbe on fresh volcanic deposit, Leptospirillum ferrooxidans strain C2-3.</title>
        <authorList>
            <person name="Fujimura R."/>
            <person name="Sato Y."/>
            <person name="Nishizawa T."/>
            <person name="Nanba K."/>
            <person name="Oshima K."/>
            <person name="Hattori M."/>
            <person name="Kamijo T."/>
            <person name="Ohta H."/>
        </authorList>
    </citation>
    <scope>NUCLEOTIDE SEQUENCE [LARGE SCALE GENOMIC DNA]</scope>
    <source>
        <strain evidence="12">C2-3</strain>
    </source>
</reference>
<dbReference type="GO" id="GO:0042410">
    <property type="term" value="F:6-carboxyhexanoate-CoA ligase activity"/>
    <property type="evidence" value="ECO:0007669"/>
    <property type="project" value="UniProtKB-EC"/>
</dbReference>
<dbReference type="EC" id="6.2.1.14" evidence="4"/>
<evidence type="ECO:0000256" key="4">
    <source>
        <dbReference type="ARBA" id="ARBA00012984"/>
    </source>
</evidence>
<evidence type="ECO:0000256" key="10">
    <source>
        <dbReference type="ARBA" id="ARBA00049553"/>
    </source>
</evidence>
<dbReference type="Proteomes" id="UP000007382">
    <property type="component" value="Chromosome"/>
</dbReference>
<evidence type="ECO:0000256" key="5">
    <source>
        <dbReference type="ARBA" id="ARBA00022598"/>
    </source>
</evidence>
<dbReference type="Pfam" id="PF03744">
    <property type="entry name" value="BioW"/>
    <property type="match status" value="1"/>
</dbReference>
<dbReference type="PATRIC" id="fig|1162668.3.peg.1119"/>
<dbReference type="KEGG" id="lfc:LFE_0971"/>
<evidence type="ECO:0000313" key="12">
    <source>
        <dbReference type="Proteomes" id="UP000007382"/>
    </source>
</evidence>
<evidence type="ECO:0000256" key="3">
    <source>
        <dbReference type="ARBA" id="ARBA00011738"/>
    </source>
</evidence>
<keyword evidence="7" id="KW-0093">Biotin biosynthesis</keyword>